<evidence type="ECO:0000256" key="3">
    <source>
        <dbReference type="ARBA" id="ARBA00022737"/>
    </source>
</evidence>
<dbReference type="CDD" id="cd00054">
    <property type="entry name" value="EGF_CA"/>
    <property type="match status" value="1"/>
</dbReference>
<evidence type="ECO:0000259" key="8">
    <source>
        <dbReference type="PROSITE" id="PS50026"/>
    </source>
</evidence>
<dbReference type="SUPFAM" id="SSF52058">
    <property type="entry name" value="L domain-like"/>
    <property type="match status" value="1"/>
</dbReference>
<dbReference type="GeneID" id="136807675"/>
<dbReference type="InterPro" id="IPR001611">
    <property type="entry name" value="Leu-rich_rpt"/>
</dbReference>
<dbReference type="RefSeq" id="XP_066920372.1">
    <property type="nucleotide sequence ID" value="XM_067064271.1"/>
</dbReference>
<dbReference type="PANTHER" id="PTHR24369:SF210">
    <property type="entry name" value="CHAOPTIN-RELATED"/>
    <property type="match status" value="1"/>
</dbReference>
<dbReference type="InterPro" id="IPR000742">
    <property type="entry name" value="EGF"/>
</dbReference>
<feature type="signal peptide" evidence="7">
    <location>
        <begin position="1"/>
        <end position="23"/>
    </location>
</feature>
<feature type="chain" id="PRO_5029877850" description="EGF-like domain-containing protein" evidence="7">
    <location>
        <begin position="24"/>
        <end position="454"/>
    </location>
</feature>
<dbReference type="GO" id="GO:0005886">
    <property type="term" value="C:plasma membrane"/>
    <property type="evidence" value="ECO:0007669"/>
    <property type="project" value="TreeGrafter"/>
</dbReference>
<dbReference type="InterPro" id="IPR032675">
    <property type="entry name" value="LRR_dom_sf"/>
</dbReference>
<dbReference type="InterPro" id="IPR001881">
    <property type="entry name" value="EGF-like_Ca-bd_dom"/>
</dbReference>
<dbReference type="Gene3D" id="3.80.10.10">
    <property type="entry name" value="Ribonuclease Inhibitor"/>
    <property type="match status" value="2"/>
</dbReference>
<evidence type="ECO:0000313" key="10">
    <source>
        <dbReference type="Proteomes" id="UP000594262"/>
    </source>
</evidence>
<dbReference type="PROSITE" id="PS00022">
    <property type="entry name" value="EGF_1"/>
    <property type="match status" value="1"/>
</dbReference>
<dbReference type="PANTHER" id="PTHR24369">
    <property type="entry name" value="ANTIGEN BSP, PUTATIVE-RELATED"/>
    <property type="match status" value="1"/>
</dbReference>
<dbReference type="InterPro" id="IPR003591">
    <property type="entry name" value="Leu-rich_rpt_typical-subtyp"/>
</dbReference>
<dbReference type="PROSITE" id="PS50026">
    <property type="entry name" value="EGF_3"/>
    <property type="match status" value="1"/>
</dbReference>
<evidence type="ECO:0000256" key="2">
    <source>
        <dbReference type="ARBA" id="ARBA00022729"/>
    </source>
</evidence>
<evidence type="ECO:0000256" key="5">
    <source>
        <dbReference type="PROSITE-ProRule" id="PRU00076"/>
    </source>
</evidence>
<dbReference type="Gene3D" id="2.10.25.10">
    <property type="entry name" value="Laminin"/>
    <property type="match status" value="1"/>
</dbReference>
<name>A0A7M5TX80_9CNID</name>
<organism evidence="9 10">
    <name type="scientific">Clytia hemisphaerica</name>
    <dbReference type="NCBI Taxonomy" id="252671"/>
    <lineage>
        <taxon>Eukaryota</taxon>
        <taxon>Metazoa</taxon>
        <taxon>Cnidaria</taxon>
        <taxon>Hydrozoa</taxon>
        <taxon>Hydroidolina</taxon>
        <taxon>Leptothecata</taxon>
        <taxon>Obeliida</taxon>
        <taxon>Clytiidae</taxon>
        <taxon>Clytia</taxon>
    </lineage>
</organism>
<keyword evidence="5" id="KW-0245">EGF-like domain</keyword>
<dbReference type="SUPFAM" id="SSF57196">
    <property type="entry name" value="EGF/Laminin"/>
    <property type="match status" value="1"/>
</dbReference>
<protein>
    <recommendedName>
        <fullName evidence="8">EGF-like domain-containing protein</fullName>
    </recommendedName>
</protein>
<keyword evidence="2 7" id="KW-0732">Signal</keyword>
<evidence type="ECO:0000256" key="1">
    <source>
        <dbReference type="ARBA" id="ARBA00022614"/>
    </source>
</evidence>
<keyword evidence="6" id="KW-0812">Transmembrane</keyword>
<reference evidence="9" key="1">
    <citation type="submission" date="2021-01" db="UniProtKB">
        <authorList>
            <consortium name="EnsemblMetazoa"/>
        </authorList>
    </citation>
    <scope>IDENTIFICATION</scope>
</reference>
<keyword evidence="10" id="KW-1185">Reference proteome</keyword>
<dbReference type="SMART" id="SM00179">
    <property type="entry name" value="EGF_CA"/>
    <property type="match status" value="1"/>
</dbReference>
<dbReference type="InterPro" id="IPR050541">
    <property type="entry name" value="LRR_TM_domain-containing"/>
</dbReference>
<keyword evidence="1" id="KW-0433">Leucine-rich repeat</keyword>
<evidence type="ECO:0000256" key="4">
    <source>
        <dbReference type="ARBA" id="ARBA00023157"/>
    </source>
</evidence>
<dbReference type="OrthoDB" id="5977656at2759"/>
<dbReference type="SMART" id="SM00181">
    <property type="entry name" value="EGF"/>
    <property type="match status" value="1"/>
</dbReference>
<keyword evidence="4 5" id="KW-1015">Disulfide bond</keyword>
<sequence length="454" mass="52549">MKMRSILLFALFFICNLFGTMYACPTQCYCSDTTMTCENVDMTESDLSSLEIPDGITELVLKSNNLESISESSMFHLRRLKTLEISKNKLKKIPIYVFRGFSNLRKLVLNENEIIEIDEGSFIGLNNLVYLEMQFNKIAHLQEGVFDELRSIYSILLQDNKLLTVGNNVFNTLPKLKHLALTRNEIVTIQSHAFKGMRLKMLGLASNKIRVIPENAFEDFDITRKINMLDNPLDCSCRNAMNYKVNFKLKYKFWAYCATPYHVDAHIMDAHEELDDCSLCDLDPCKNEGKCVGNKETFTCECQERFKGKYCQTNVCEGYTYGTEKPVVEVNKPPPQPLSPNMVALKRQNNRTEYIIVKEHIPNEDDAKKLKILYAMCAFEFIVIICFVVYFMWKRYEEYKLQKRYENDKNRAILLRLGDGTNEQKSQIAKVLVEENEDFPPDLKHMILTGSVPV</sequence>
<dbReference type="Proteomes" id="UP000594262">
    <property type="component" value="Unplaced"/>
</dbReference>
<dbReference type="Pfam" id="PF00008">
    <property type="entry name" value="EGF"/>
    <property type="match status" value="1"/>
</dbReference>
<keyword evidence="6" id="KW-0472">Membrane</keyword>
<dbReference type="PROSITE" id="PS51257">
    <property type="entry name" value="PROKAR_LIPOPROTEIN"/>
    <property type="match status" value="1"/>
</dbReference>
<dbReference type="SMART" id="SM00369">
    <property type="entry name" value="LRR_TYP"/>
    <property type="match status" value="6"/>
</dbReference>
<comment type="caution">
    <text evidence="5">Lacks conserved residue(s) required for the propagation of feature annotation.</text>
</comment>
<keyword evidence="3" id="KW-0677">Repeat</keyword>
<dbReference type="GO" id="GO:0005509">
    <property type="term" value="F:calcium ion binding"/>
    <property type="evidence" value="ECO:0007669"/>
    <property type="project" value="InterPro"/>
</dbReference>
<proteinExistence type="predicted"/>
<dbReference type="AlphaFoldDB" id="A0A7M5TX80"/>
<feature type="domain" description="EGF-like" evidence="8">
    <location>
        <begin position="276"/>
        <end position="312"/>
    </location>
</feature>
<dbReference type="Pfam" id="PF13855">
    <property type="entry name" value="LRR_8"/>
    <property type="match status" value="2"/>
</dbReference>
<keyword evidence="6" id="KW-1133">Transmembrane helix</keyword>
<evidence type="ECO:0000256" key="6">
    <source>
        <dbReference type="SAM" id="Phobius"/>
    </source>
</evidence>
<evidence type="ECO:0000256" key="7">
    <source>
        <dbReference type="SAM" id="SignalP"/>
    </source>
</evidence>
<evidence type="ECO:0000313" key="9">
    <source>
        <dbReference type="EnsemblMetazoa" id="CLYHEMP003309.1"/>
    </source>
</evidence>
<feature type="disulfide bond" evidence="5">
    <location>
        <begin position="302"/>
        <end position="311"/>
    </location>
</feature>
<dbReference type="EnsemblMetazoa" id="CLYHEMT003309.1">
    <property type="protein sequence ID" value="CLYHEMP003309.1"/>
    <property type="gene ID" value="CLYHEMG003309"/>
</dbReference>
<accession>A0A7M5TX80</accession>
<feature type="transmembrane region" description="Helical" evidence="6">
    <location>
        <begin position="372"/>
        <end position="393"/>
    </location>
</feature>